<keyword evidence="13 17" id="KW-0472">Membrane</keyword>
<dbReference type="EC" id="2.3.2.27" evidence="4"/>
<gene>
    <name evidence="20" type="ORF">RJ641_009665</name>
</gene>
<feature type="region of interest" description="Disordered" evidence="16">
    <location>
        <begin position="251"/>
        <end position="270"/>
    </location>
</feature>
<evidence type="ECO:0000313" key="20">
    <source>
        <dbReference type="EMBL" id="KAK6925339.1"/>
    </source>
</evidence>
<keyword evidence="21" id="KW-1185">Reference proteome</keyword>
<evidence type="ECO:0000256" key="12">
    <source>
        <dbReference type="ARBA" id="ARBA00022989"/>
    </source>
</evidence>
<evidence type="ECO:0000256" key="4">
    <source>
        <dbReference type="ARBA" id="ARBA00012483"/>
    </source>
</evidence>
<feature type="compositionally biased region" description="Pro residues" evidence="16">
    <location>
        <begin position="436"/>
        <end position="446"/>
    </location>
</feature>
<keyword evidence="7" id="KW-0479">Metal-binding</keyword>
<dbReference type="Gene3D" id="3.30.40.10">
    <property type="entry name" value="Zinc/RING finger domain, C3HC4 (zinc finger)"/>
    <property type="match status" value="1"/>
</dbReference>
<dbReference type="AlphaFoldDB" id="A0AAN8V5P8"/>
<dbReference type="Proteomes" id="UP001370490">
    <property type="component" value="Unassembled WGS sequence"/>
</dbReference>
<evidence type="ECO:0000256" key="11">
    <source>
        <dbReference type="ARBA" id="ARBA00022833"/>
    </source>
</evidence>
<evidence type="ECO:0000313" key="21">
    <source>
        <dbReference type="Proteomes" id="UP001370490"/>
    </source>
</evidence>
<feature type="transmembrane region" description="Helical" evidence="17">
    <location>
        <begin position="70"/>
        <end position="91"/>
    </location>
</feature>
<evidence type="ECO:0000256" key="9">
    <source>
        <dbReference type="ARBA" id="ARBA00022771"/>
    </source>
</evidence>
<evidence type="ECO:0000256" key="16">
    <source>
        <dbReference type="SAM" id="MobiDB-lite"/>
    </source>
</evidence>
<keyword evidence="12 17" id="KW-1133">Transmembrane helix</keyword>
<dbReference type="GO" id="GO:0061630">
    <property type="term" value="F:ubiquitin protein ligase activity"/>
    <property type="evidence" value="ECO:0007669"/>
    <property type="project" value="UniProtKB-EC"/>
</dbReference>
<evidence type="ECO:0000256" key="7">
    <source>
        <dbReference type="ARBA" id="ARBA00022723"/>
    </source>
</evidence>
<comment type="caution">
    <text evidence="20">The sequence shown here is derived from an EMBL/GenBank/DDBJ whole genome shotgun (WGS) entry which is preliminary data.</text>
</comment>
<feature type="domain" description="RING-type" evidence="19">
    <location>
        <begin position="144"/>
        <end position="186"/>
    </location>
</feature>
<keyword evidence="10" id="KW-0833">Ubl conjugation pathway</keyword>
<dbReference type="SMART" id="SM00184">
    <property type="entry name" value="RING"/>
    <property type="match status" value="1"/>
</dbReference>
<keyword evidence="8 18" id="KW-0732">Signal</keyword>
<feature type="region of interest" description="Disordered" evidence="16">
    <location>
        <begin position="363"/>
        <end position="387"/>
    </location>
</feature>
<dbReference type="EMBL" id="JBAMMX010000016">
    <property type="protein sequence ID" value="KAK6925339.1"/>
    <property type="molecule type" value="Genomic_DNA"/>
</dbReference>
<dbReference type="PANTHER" id="PTHR46539:SF2">
    <property type="entry name" value="RING-H2 FINGER PROTEIN ATL43"/>
    <property type="match status" value="1"/>
</dbReference>
<dbReference type="InterPro" id="IPR001841">
    <property type="entry name" value="Znf_RING"/>
</dbReference>
<feature type="signal peptide" evidence="18">
    <location>
        <begin position="1"/>
        <end position="26"/>
    </location>
</feature>
<evidence type="ECO:0000256" key="18">
    <source>
        <dbReference type="SAM" id="SignalP"/>
    </source>
</evidence>
<dbReference type="SUPFAM" id="SSF57850">
    <property type="entry name" value="RING/U-box"/>
    <property type="match status" value="1"/>
</dbReference>
<dbReference type="CDD" id="cd16461">
    <property type="entry name" value="RING-H2_EL5-like"/>
    <property type="match status" value="1"/>
</dbReference>
<feature type="chain" id="PRO_5042885134" description="RING-type E3 ubiquitin transferase" evidence="18">
    <location>
        <begin position="27"/>
        <end position="446"/>
    </location>
</feature>
<evidence type="ECO:0000256" key="6">
    <source>
        <dbReference type="ARBA" id="ARBA00022692"/>
    </source>
</evidence>
<organism evidence="20 21">
    <name type="scientific">Dillenia turbinata</name>
    <dbReference type="NCBI Taxonomy" id="194707"/>
    <lineage>
        <taxon>Eukaryota</taxon>
        <taxon>Viridiplantae</taxon>
        <taxon>Streptophyta</taxon>
        <taxon>Embryophyta</taxon>
        <taxon>Tracheophyta</taxon>
        <taxon>Spermatophyta</taxon>
        <taxon>Magnoliopsida</taxon>
        <taxon>eudicotyledons</taxon>
        <taxon>Gunneridae</taxon>
        <taxon>Pentapetalae</taxon>
        <taxon>Dilleniales</taxon>
        <taxon>Dilleniaceae</taxon>
        <taxon>Dillenia</taxon>
    </lineage>
</organism>
<evidence type="ECO:0000256" key="1">
    <source>
        <dbReference type="ARBA" id="ARBA00000900"/>
    </source>
</evidence>
<evidence type="ECO:0000256" key="17">
    <source>
        <dbReference type="SAM" id="Phobius"/>
    </source>
</evidence>
<evidence type="ECO:0000256" key="3">
    <source>
        <dbReference type="ARBA" id="ARBA00004906"/>
    </source>
</evidence>
<feature type="compositionally biased region" description="Basic and acidic residues" evidence="16">
    <location>
        <begin position="373"/>
        <end position="383"/>
    </location>
</feature>
<dbReference type="Pfam" id="PF13639">
    <property type="entry name" value="zf-RING_2"/>
    <property type="match status" value="1"/>
</dbReference>
<evidence type="ECO:0000256" key="13">
    <source>
        <dbReference type="ARBA" id="ARBA00023136"/>
    </source>
</evidence>
<keyword evidence="5" id="KW-0808">Transferase</keyword>
<keyword evidence="11" id="KW-0862">Zinc</keyword>
<evidence type="ECO:0000259" key="19">
    <source>
        <dbReference type="PROSITE" id="PS50089"/>
    </source>
</evidence>
<evidence type="ECO:0000256" key="5">
    <source>
        <dbReference type="ARBA" id="ARBA00022679"/>
    </source>
</evidence>
<name>A0AAN8V5P8_9MAGN</name>
<feature type="compositionally biased region" description="Polar residues" evidence="16">
    <location>
        <begin position="251"/>
        <end position="261"/>
    </location>
</feature>
<evidence type="ECO:0000256" key="10">
    <source>
        <dbReference type="ARBA" id="ARBA00022786"/>
    </source>
</evidence>
<feature type="region of interest" description="Disordered" evidence="16">
    <location>
        <begin position="405"/>
        <end position="446"/>
    </location>
</feature>
<proteinExistence type="inferred from homology"/>
<keyword evidence="6 17" id="KW-0812">Transmembrane</keyword>
<evidence type="ECO:0000256" key="2">
    <source>
        <dbReference type="ARBA" id="ARBA00004167"/>
    </source>
</evidence>
<accession>A0AAN8V5P8</accession>
<keyword evidence="9 15" id="KW-0863">Zinc-finger</keyword>
<dbReference type="FunFam" id="3.30.40.10:FF:000285">
    <property type="entry name" value="RING-H2 finger protein ATL43"/>
    <property type="match status" value="1"/>
</dbReference>
<comment type="similarity">
    <text evidence="14">Belongs to the RING-type zinc finger family. ATL subfamily.</text>
</comment>
<comment type="pathway">
    <text evidence="3">Protein modification; protein ubiquitination.</text>
</comment>
<sequence length="446" mass="49577">MAAVFKPLPLFFFLLFLFPNFKPSSSSSASQNDTVSTSANNISGGLADANIPPPPPSIEKLNGSPFKPSIAVIIAVLTILFSVTFLLLLYAKHCKRSTATSNSRGGGALQSSARKNSGVDRTIVESLPVFRFASLRGQKEGLECAVCITKFEPSEVLRLLPKCKHAFHVECVDTWLDAHSTCPLCRYRVDPEDILLVDENTHLESGSRRASSNKGESFDSELPSFRRVSGRHSSAGERGTGLIQIVVQKSNESSDSVASNHNNRRSLDSLRNQNSAVTVGCFDRHRKDGLLLNADKEEEEEEEERERERFEHRIIVSGHDQHRWSDVQPSDFLYLQSEMIMNGYWPSTWRGGERQVQLHLNDGSGRVGEEEDNHGGDQAERNKNSGKNVINVRCVSEITGLSRFSSADKDKRDHKQRQAGVVSRWKAWISQSRPPVRSPAPPDDVP</sequence>
<evidence type="ECO:0000256" key="8">
    <source>
        <dbReference type="ARBA" id="ARBA00022729"/>
    </source>
</evidence>
<dbReference type="GO" id="GO:0016020">
    <property type="term" value="C:membrane"/>
    <property type="evidence" value="ECO:0007669"/>
    <property type="project" value="UniProtKB-SubCell"/>
</dbReference>
<evidence type="ECO:0000256" key="15">
    <source>
        <dbReference type="PROSITE-ProRule" id="PRU00175"/>
    </source>
</evidence>
<dbReference type="GO" id="GO:0008270">
    <property type="term" value="F:zinc ion binding"/>
    <property type="evidence" value="ECO:0007669"/>
    <property type="project" value="UniProtKB-KW"/>
</dbReference>
<comment type="catalytic activity">
    <reaction evidence="1">
        <text>S-ubiquitinyl-[E2 ubiquitin-conjugating enzyme]-L-cysteine + [acceptor protein]-L-lysine = [E2 ubiquitin-conjugating enzyme]-L-cysteine + N(6)-ubiquitinyl-[acceptor protein]-L-lysine.</text>
        <dbReference type="EC" id="2.3.2.27"/>
    </reaction>
</comment>
<dbReference type="InterPro" id="IPR013083">
    <property type="entry name" value="Znf_RING/FYVE/PHD"/>
</dbReference>
<evidence type="ECO:0000256" key="14">
    <source>
        <dbReference type="ARBA" id="ARBA00024209"/>
    </source>
</evidence>
<dbReference type="PROSITE" id="PS50089">
    <property type="entry name" value="ZF_RING_2"/>
    <property type="match status" value="1"/>
</dbReference>
<comment type="subcellular location">
    <subcellularLocation>
        <location evidence="2">Membrane</location>
        <topology evidence="2">Single-pass membrane protein</topology>
    </subcellularLocation>
</comment>
<protein>
    <recommendedName>
        <fullName evidence="4">RING-type E3 ubiquitin transferase</fullName>
        <ecNumber evidence="4">2.3.2.27</ecNumber>
    </recommendedName>
</protein>
<reference evidence="20 21" key="1">
    <citation type="submission" date="2023-12" db="EMBL/GenBank/DDBJ databases">
        <title>A high-quality genome assembly for Dillenia turbinata (Dilleniales).</title>
        <authorList>
            <person name="Chanderbali A."/>
        </authorList>
    </citation>
    <scope>NUCLEOTIDE SEQUENCE [LARGE SCALE GENOMIC DNA]</scope>
    <source>
        <strain evidence="20">LSX21</strain>
        <tissue evidence="20">Leaf</tissue>
    </source>
</reference>
<dbReference type="PANTHER" id="PTHR46539">
    <property type="entry name" value="E3 UBIQUITIN-PROTEIN LIGASE ATL42"/>
    <property type="match status" value="1"/>
</dbReference>